<feature type="region of interest" description="Disordered" evidence="1">
    <location>
        <begin position="1"/>
        <end position="79"/>
    </location>
</feature>
<sequence>MNQMQQPPMAPPPPPPGYQPAMAPPMQPGAMLPGSVPPHGAMPQGGMLPGSMPSPAGGAPMGMQHPQQQPPMAPAGPPPPQPVIPVGVPPTGRPEDSALHITVSDPVQHSEGMNKYTSYRVDVRPVEAPGATQDSIFQNAAYSAVLRRYSDFLWLFERLHKERAGAIVPPLPEKQAVARFTPAFVEERRAALEVFVRRVSVHPELHDAPSLDTFLRADDVTFHAAKNAKDPNAASGMMMSASMNPYGGGMASMPVAGQSAAQPKKEGIKRWFSEAKTAVAGDLVRSPDDDLFEEIERYVNNLDAQMRNVSTQASGLVRKGKEIANGLFEFGLAFNLLGQSEADALGDALGRVGEAADSLSVLSADHADLEAARFERPLADYVKTVHAVKLALGRRHEKRLAYTARLSELNAKNAALAKLRATPGSEGKAYTAELSLRRAQDAADAARDDFMTVGQRLLREVDRFKREKADEMRRTVTEYIELQIEHNRKMEDIWTALIPALERLGTEEEGMPLPAPAPGAGGASAPEGAGQVATSPQQGQIPPAPAPQPPVQQQPAPVPAPQQYQQQVVPPAAGVDPNAPMGGGIFYRDNTLPGGGGAAKLGGNGAAIPDPSVMGGGIQYRM</sequence>
<accession>A0A6U6H3G6</accession>
<dbReference type="AlphaFoldDB" id="A0A6U6H3G6"/>
<dbReference type="SUPFAM" id="SSF64268">
    <property type="entry name" value="PX domain"/>
    <property type="match status" value="1"/>
</dbReference>
<dbReference type="CDD" id="cd06859">
    <property type="entry name" value="PX_SNX1_2_like"/>
    <property type="match status" value="1"/>
</dbReference>
<dbReference type="EMBL" id="HBKQ01036471">
    <property type="protein sequence ID" value="CAE2257926.1"/>
    <property type="molecule type" value="Transcribed_RNA"/>
</dbReference>
<dbReference type="InterPro" id="IPR036871">
    <property type="entry name" value="PX_dom_sf"/>
</dbReference>
<evidence type="ECO:0000313" key="4">
    <source>
        <dbReference type="EMBL" id="CAE2257927.1"/>
    </source>
</evidence>
<dbReference type="Pfam" id="PF00787">
    <property type="entry name" value="PX"/>
    <property type="match status" value="1"/>
</dbReference>
<dbReference type="Gene3D" id="3.30.1520.10">
    <property type="entry name" value="Phox-like domain"/>
    <property type="match status" value="1"/>
</dbReference>
<dbReference type="CDD" id="cd07596">
    <property type="entry name" value="BAR_SNX"/>
    <property type="match status" value="1"/>
</dbReference>
<dbReference type="GO" id="GO:0005768">
    <property type="term" value="C:endosome"/>
    <property type="evidence" value="ECO:0007669"/>
    <property type="project" value="TreeGrafter"/>
</dbReference>
<feature type="region of interest" description="Disordered" evidence="1">
    <location>
        <begin position="508"/>
        <end position="576"/>
    </location>
</feature>
<dbReference type="InterPro" id="IPR001683">
    <property type="entry name" value="PX_dom"/>
</dbReference>
<dbReference type="SUPFAM" id="SSF103657">
    <property type="entry name" value="BAR/IMD domain-like"/>
    <property type="match status" value="1"/>
</dbReference>
<feature type="compositionally biased region" description="Low complexity" evidence="1">
    <location>
        <begin position="561"/>
        <end position="573"/>
    </location>
</feature>
<dbReference type="PANTHER" id="PTHR10555">
    <property type="entry name" value="SORTING NEXIN"/>
    <property type="match status" value="1"/>
</dbReference>
<dbReference type="GO" id="GO:0035091">
    <property type="term" value="F:phosphatidylinositol binding"/>
    <property type="evidence" value="ECO:0007669"/>
    <property type="project" value="InterPro"/>
</dbReference>
<dbReference type="Pfam" id="PF09325">
    <property type="entry name" value="Vps5"/>
    <property type="match status" value="1"/>
</dbReference>
<feature type="compositionally biased region" description="Pro residues" evidence="1">
    <location>
        <begin position="542"/>
        <end position="560"/>
    </location>
</feature>
<protein>
    <recommendedName>
        <fullName evidence="2">PX domain-containing protein</fullName>
    </recommendedName>
</protein>
<dbReference type="PROSITE" id="PS50195">
    <property type="entry name" value="PX"/>
    <property type="match status" value="1"/>
</dbReference>
<feature type="compositionally biased region" description="Low complexity" evidence="1">
    <location>
        <begin position="523"/>
        <end position="541"/>
    </location>
</feature>
<evidence type="ECO:0000313" key="3">
    <source>
        <dbReference type="EMBL" id="CAE2257926.1"/>
    </source>
</evidence>
<evidence type="ECO:0000259" key="2">
    <source>
        <dbReference type="PROSITE" id="PS50195"/>
    </source>
</evidence>
<dbReference type="InterPro" id="IPR015404">
    <property type="entry name" value="Vps5_C"/>
</dbReference>
<feature type="compositionally biased region" description="Low complexity" evidence="1">
    <location>
        <begin position="42"/>
        <end position="67"/>
    </location>
</feature>
<name>A0A6U6H3G6_9STRA</name>
<evidence type="ECO:0000256" key="1">
    <source>
        <dbReference type="SAM" id="MobiDB-lite"/>
    </source>
</evidence>
<reference evidence="3" key="1">
    <citation type="submission" date="2021-01" db="EMBL/GenBank/DDBJ databases">
        <authorList>
            <person name="Corre E."/>
            <person name="Pelletier E."/>
            <person name="Niang G."/>
            <person name="Scheremetjew M."/>
            <person name="Finn R."/>
            <person name="Kale V."/>
            <person name="Holt S."/>
            <person name="Cochrane G."/>
            <person name="Meng A."/>
            <person name="Brown T."/>
            <person name="Cohen L."/>
        </authorList>
    </citation>
    <scope>NUCLEOTIDE SEQUENCE</scope>
    <source>
        <strain evidence="3">Isolate 1302-5</strain>
    </source>
</reference>
<dbReference type="EMBL" id="HBKQ01036472">
    <property type="protein sequence ID" value="CAE2257927.1"/>
    <property type="molecule type" value="Transcribed_RNA"/>
</dbReference>
<dbReference type="PANTHER" id="PTHR10555:SF170">
    <property type="entry name" value="FI18122P1"/>
    <property type="match status" value="1"/>
</dbReference>
<dbReference type="InterPro" id="IPR027267">
    <property type="entry name" value="AH/BAR_dom_sf"/>
</dbReference>
<organism evidence="3">
    <name type="scientific">Odontella aurita</name>
    <dbReference type="NCBI Taxonomy" id="265563"/>
    <lineage>
        <taxon>Eukaryota</taxon>
        <taxon>Sar</taxon>
        <taxon>Stramenopiles</taxon>
        <taxon>Ochrophyta</taxon>
        <taxon>Bacillariophyta</taxon>
        <taxon>Mediophyceae</taxon>
        <taxon>Biddulphiophycidae</taxon>
        <taxon>Eupodiscales</taxon>
        <taxon>Odontellaceae</taxon>
        <taxon>Odontella</taxon>
    </lineage>
</organism>
<feature type="compositionally biased region" description="Pro residues" evidence="1">
    <location>
        <begin position="68"/>
        <end position="79"/>
    </location>
</feature>
<feature type="compositionally biased region" description="Pro residues" evidence="1">
    <location>
        <begin position="8"/>
        <end position="27"/>
    </location>
</feature>
<feature type="domain" description="PX" evidence="2">
    <location>
        <begin position="97"/>
        <end position="222"/>
    </location>
</feature>
<proteinExistence type="predicted"/>
<dbReference type="Gene3D" id="1.20.1270.60">
    <property type="entry name" value="Arfaptin homology (AH) domain/BAR domain"/>
    <property type="match status" value="1"/>
</dbReference>
<gene>
    <name evidence="3" type="ORF">OAUR00152_LOCUS25120</name>
    <name evidence="4" type="ORF">OAUR00152_LOCUS25121</name>
</gene>
<dbReference type="SMART" id="SM00312">
    <property type="entry name" value="PX"/>
    <property type="match status" value="1"/>
</dbReference>